<dbReference type="Proteomes" id="UP001521150">
    <property type="component" value="Unassembled WGS sequence"/>
</dbReference>
<accession>A0ABS8ZSF2</accession>
<comment type="caution">
    <text evidence="1">The sequence shown here is derived from an EMBL/GenBank/DDBJ whole genome shotgun (WGS) entry which is preliminary data.</text>
</comment>
<protein>
    <submittedName>
        <fullName evidence="1">Uncharacterized protein</fullName>
    </submittedName>
</protein>
<name>A0ABS8ZSF2_9PSEU</name>
<sequence length="201" mass="22423">MTGRTRTLVVDLANKCAEVRVDGHTELIWSGVTRRTAESKAHASGWRRAGEWQLTTPPDGFWCPVRPCTELDNDMTNQKTLPLNDVRTTRDNALAAVDEYWAPELANERKRSKRFLRQLMASRKKCVRATSQSVDLAGRLKAAERQRDELAAFVHAVRNTLGLVDLHGASPTVLMSDTLTGARNTMAALVDFQSATEFARD</sequence>
<dbReference type="RefSeq" id="WP_233730228.1">
    <property type="nucleotide sequence ID" value="NZ_JAJVCN010000003.1"/>
</dbReference>
<reference evidence="1 2" key="1">
    <citation type="submission" date="2021-12" db="EMBL/GenBank/DDBJ databases">
        <title>Genome sequence of Kibdelosporangium philippinense ATCC 49844.</title>
        <authorList>
            <person name="Fedorov E.A."/>
            <person name="Omeragic M."/>
            <person name="Shalygina K.F."/>
            <person name="Maclea K.S."/>
        </authorList>
    </citation>
    <scope>NUCLEOTIDE SEQUENCE [LARGE SCALE GENOMIC DNA]</scope>
    <source>
        <strain evidence="1 2">ATCC 49844</strain>
    </source>
</reference>
<evidence type="ECO:0000313" key="1">
    <source>
        <dbReference type="EMBL" id="MCE7008757.1"/>
    </source>
</evidence>
<dbReference type="EMBL" id="JAJVCN010000003">
    <property type="protein sequence ID" value="MCE7008757.1"/>
    <property type="molecule type" value="Genomic_DNA"/>
</dbReference>
<gene>
    <name evidence="1" type="ORF">LWC34_38990</name>
</gene>
<proteinExistence type="predicted"/>
<organism evidence="1 2">
    <name type="scientific">Kibdelosporangium philippinense</name>
    <dbReference type="NCBI Taxonomy" id="211113"/>
    <lineage>
        <taxon>Bacteria</taxon>
        <taxon>Bacillati</taxon>
        <taxon>Actinomycetota</taxon>
        <taxon>Actinomycetes</taxon>
        <taxon>Pseudonocardiales</taxon>
        <taxon>Pseudonocardiaceae</taxon>
        <taxon>Kibdelosporangium</taxon>
    </lineage>
</organism>
<keyword evidence="2" id="KW-1185">Reference proteome</keyword>
<evidence type="ECO:0000313" key="2">
    <source>
        <dbReference type="Proteomes" id="UP001521150"/>
    </source>
</evidence>